<dbReference type="InterPro" id="IPR017853">
    <property type="entry name" value="GH"/>
</dbReference>
<accession>A0A7W8G8M0</accession>
<protein>
    <submittedName>
        <fullName evidence="3">Glycosidase</fullName>
    </submittedName>
</protein>
<feature type="chain" id="PRO_5031546085" evidence="1">
    <location>
        <begin position="28"/>
        <end position="1106"/>
    </location>
</feature>
<dbReference type="GO" id="GO:0016798">
    <property type="term" value="F:hydrolase activity, acting on glycosyl bonds"/>
    <property type="evidence" value="ECO:0007669"/>
    <property type="project" value="UniProtKB-KW"/>
</dbReference>
<dbReference type="PANTHER" id="PTHR10357:SF209">
    <property type="entry name" value="PERIPLASMIC ALPHA-AMYLASE"/>
    <property type="match status" value="1"/>
</dbReference>
<dbReference type="Pfam" id="PF00128">
    <property type="entry name" value="Alpha-amylase"/>
    <property type="match status" value="2"/>
</dbReference>
<dbReference type="AlphaFoldDB" id="A0A7W8G8M0"/>
<evidence type="ECO:0000259" key="2">
    <source>
        <dbReference type="SMART" id="SM00642"/>
    </source>
</evidence>
<proteinExistence type="predicted"/>
<dbReference type="PANTHER" id="PTHR10357">
    <property type="entry name" value="ALPHA-AMYLASE FAMILY MEMBER"/>
    <property type="match status" value="1"/>
</dbReference>
<evidence type="ECO:0000313" key="4">
    <source>
        <dbReference type="Proteomes" id="UP000518887"/>
    </source>
</evidence>
<feature type="signal peptide" evidence="1">
    <location>
        <begin position="1"/>
        <end position="27"/>
    </location>
</feature>
<reference evidence="3 4" key="1">
    <citation type="submission" date="2020-08" db="EMBL/GenBank/DDBJ databases">
        <title>Genomic Encyclopedia of Type Strains, Phase IV (KMG-IV): sequencing the most valuable type-strain genomes for metagenomic binning, comparative biology and taxonomic classification.</title>
        <authorList>
            <person name="Goeker M."/>
        </authorList>
    </citation>
    <scope>NUCLEOTIDE SEQUENCE [LARGE SCALE GENOMIC DNA]</scope>
    <source>
        <strain evidence="3 4">DSM 103462</strain>
    </source>
</reference>
<dbReference type="SMART" id="SM00642">
    <property type="entry name" value="Aamy"/>
    <property type="match status" value="1"/>
</dbReference>
<dbReference type="Gene3D" id="3.20.20.80">
    <property type="entry name" value="Glycosidases"/>
    <property type="match status" value="2"/>
</dbReference>
<dbReference type="GO" id="GO:0005975">
    <property type="term" value="P:carbohydrate metabolic process"/>
    <property type="evidence" value="ECO:0007669"/>
    <property type="project" value="InterPro"/>
</dbReference>
<comment type="caution">
    <text evidence="3">The sequence shown here is derived from an EMBL/GenBank/DDBJ whole genome shotgun (WGS) entry which is preliminary data.</text>
</comment>
<gene>
    <name evidence="3" type="ORF">HNP76_001260</name>
</gene>
<name>A0A7W8G8M0_9SPIR</name>
<keyword evidence="3" id="KW-0378">Hydrolase</keyword>
<organism evidence="3 4">
    <name type="scientific">Treponema ruminis</name>
    <dbReference type="NCBI Taxonomy" id="744515"/>
    <lineage>
        <taxon>Bacteria</taxon>
        <taxon>Pseudomonadati</taxon>
        <taxon>Spirochaetota</taxon>
        <taxon>Spirochaetia</taxon>
        <taxon>Spirochaetales</taxon>
        <taxon>Treponemataceae</taxon>
        <taxon>Treponema</taxon>
    </lineage>
</organism>
<evidence type="ECO:0000313" key="3">
    <source>
        <dbReference type="EMBL" id="MBB5225892.1"/>
    </source>
</evidence>
<sequence>MKKISFRNILAGFTGLALFALPLASCANLSDSGTNSLESAPEYGSITINGGDSASRSLDVGTLTSASVTVSGYGIKDIVKNDIAISDGKGEGITIENIPVGRRVVTVKSNVDGAVLRAVCDVVAGPNSVSVNWASTAVGNVYWWLAKKQEISSIEKTGFETAIPAVHASLVNAEAIANDYPALKTAENYILSYGSVTVNYKNTKGYTVQVTDIASEKTTLSNADGTENLKGYPGEWKVKVFDEGGELKETKDLLIAAGKTTKINLEYGEGADLTGKTIIFVKANSAPDIWAWEVDGVALTQKTGSTWGTSSSATKMSAVTSEYMAEPSGWYMIDYTASATGKTIAFKLNWSDPEITGKAGTFWYDGSSSSSENPSPVVAGLKVSVENPQLPIAPNVAISPASGEISVKDSITVTLSNGNDTISDASVTISGDVSKTYSYSDFTNDVLKIKVGEGGLGLSEAGKSITVNASVTNSVKTVSAEAKSYTTNVKPVVKDTFTWDNVNCYFVLTDRFANGDTGNDHSYYRQNKDNNQTLASGYNNVATFHGGDIKGLTEKLGYLNNLGVNAIWITAPYEQAHGWCQGGGNGFPHYAFHGYYTQDWTYMDQNMGTIEEFRTFVNEAHKLGIRVVMDVVINHTGYNTVEDMLTYKFGNYGAVTMSHGWCQNAGNWNANPNGGEKGNPVNGYNFNGDYWKNDYWDNSWWGCWIRSFGFSNYETGGELCSSLAGLPDVRTEMTDSVKIPAFLKTKWESEPDASLVPSESGNTCGNKYGDYKLPSVASVDWYGKTGDWRRDKECAPTDYQIIWLSAWVREFGIDGFRCDTAKHVHMYRWGQLKEACQSALEAWRKDSSKTDTAGAKEWTENFWMTGECFDWKSIEGKGEYYTTGKFDSMIEFSIGGGNHWESSGYAYHSPSIDEDKWQNYLKINSNEDSDSNGNRNNVLTYISSHDTRLSRWSKQDELGTMFVLLPGGIQIYYGDETSREKAYTDCGDGDMATRGDFDWSKADGALTAHWGKIGNFRKYNPAVGAGSGSATKRTYTGKGGTNKVAIGINGPEIDVSNLFADGTTVYNWYDGSHALVSNGSVSFSGGSKKQPILVSERNPADYGLSF</sequence>
<keyword evidence="1" id="KW-0732">Signal</keyword>
<keyword evidence="3" id="KW-0326">Glycosidase</keyword>
<dbReference type="RefSeq" id="WP_184658639.1">
    <property type="nucleotide sequence ID" value="NZ_CP031518.1"/>
</dbReference>
<dbReference type="Proteomes" id="UP000518887">
    <property type="component" value="Unassembled WGS sequence"/>
</dbReference>
<feature type="domain" description="Glycosyl hydrolase family 13 catalytic" evidence="2">
    <location>
        <begin position="506"/>
        <end position="1017"/>
    </location>
</feature>
<keyword evidence="4" id="KW-1185">Reference proteome</keyword>
<dbReference type="SUPFAM" id="SSF51445">
    <property type="entry name" value="(Trans)glycosidases"/>
    <property type="match status" value="1"/>
</dbReference>
<dbReference type="EMBL" id="JACHFQ010000004">
    <property type="protein sequence ID" value="MBB5225892.1"/>
    <property type="molecule type" value="Genomic_DNA"/>
</dbReference>
<dbReference type="InterPro" id="IPR006047">
    <property type="entry name" value="GH13_cat_dom"/>
</dbReference>
<evidence type="ECO:0000256" key="1">
    <source>
        <dbReference type="SAM" id="SignalP"/>
    </source>
</evidence>